<dbReference type="PANTHER" id="PTHR38340">
    <property type="entry name" value="S-LAYER PROTEIN"/>
    <property type="match status" value="1"/>
</dbReference>
<name>A0A379CDG7_9PAST</name>
<dbReference type="AlphaFoldDB" id="A0A379CDG7"/>
<dbReference type="InterPro" id="IPR006026">
    <property type="entry name" value="Peptidase_Metallo"/>
</dbReference>
<dbReference type="GO" id="GO:0008237">
    <property type="term" value="F:metallopeptidase activity"/>
    <property type="evidence" value="ECO:0007669"/>
    <property type="project" value="InterPro"/>
</dbReference>
<sequence length="655" mass="74274">MSVNSNSNEMIRVSGKIDLENIAVDYHGYNLDGIFNKGHNPQTIKGIDIIIDNKAYFASFNSETKTFYTDIPYKDLYNANHKTISYQIHKDTNIQGLVQFSDQYKPFVMSSPSILERNISFDNSFLSKQNGHYIIDSTKLTHTSVNLSEVELEQYNGKMVHTQQKLSNYQLPSFMKVLSYENYNDEAGHIHKEGRLADSEYGNAHGTKVIKYHFATEKESVNHFDSENNVRWGSAKWWQVITGKIDRGAKEYSEQDKALVKSALDKIAEYVDVRFEETNDTTQSDKNEVLDFYRFDINRHLEKPNSNAYAELGGDVVIDDRSSAMNFQTIAHEVLHTMGLKHPFDKGNQWESQGKLDSRGSTLMSYVTDKDWLKTDDLRMYDLAYLHYRYGVNPNARKGDDVYTFKDFNQTSSDGDIYIWDGAGVDTFDASNELDGNGVYVDLTPGSRIYRGGSEAPDWNNKAFGLEEIEFYRNYNEYFKDEVAKGIKIEDGNSFNEGLFGYKFSTDNAFIGFGTQIENLKGSQYADTLIGNKANNKIWGGNGNDLIKGGEGNDYLDGGVGADTLMGGAGNDVFAFNNQLDGTLDTILDFEQGDKIRLDHEIFSELRVDKSNLMEMLDYNQSTGVLSYQDHGTNIAFAKLENHFDIMSPSHFEIV</sequence>
<accession>A0A379CDG7</accession>
<dbReference type="SUPFAM" id="SSF55486">
    <property type="entry name" value="Metalloproteases ('zincins'), catalytic domain"/>
    <property type="match status" value="1"/>
</dbReference>
<keyword evidence="3" id="KW-0964">Secreted</keyword>
<keyword evidence="4" id="KW-0106">Calcium</keyword>
<dbReference type="PROSITE" id="PS00330">
    <property type="entry name" value="HEMOLYSIN_CALCIUM"/>
    <property type="match status" value="2"/>
</dbReference>
<protein>
    <submittedName>
        <fullName evidence="6">Serralysin</fullName>
        <ecNumber evidence="6">3.4.24.40</ecNumber>
    </submittedName>
</protein>
<dbReference type="InterPro" id="IPR011049">
    <property type="entry name" value="Serralysin-like_metalloprot_C"/>
</dbReference>
<dbReference type="EC" id="3.4.24.40" evidence="6"/>
<dbReference type="EMBL" id="UGTA01000001">
    <property type="protein sequence ID" value="SUB59796.1"/>
    <property type="molecule type" value="Genomic_DNA"/>
</dbReference>
<dbReference type="PANTHER" id="PTHR38340:SF1">
    <property type="entry name" value="S-LAYER PROTEIN"/>
    <property type="match status" value="1"/>
</dbReference>
<evidence type="ECO:0000313" key="7">
    <source>
        <dbReference type="Proteomes" id="UP000255417"/>
    </source>
</evidence>
<keyword evidence="6" id="KW-0378">Hydrolase</keyword>
<dbReference type="SMART" id="SM00235">
    <property type="entry name" value="ZnMc"/>
    <property type="match status" value="1"/>
</dbReference>
<feature type="domain" description="Peptidase metallopeptidase" evidence="5">
    <location>
        <begin position="233"/>
        <end position="392"/>
    </location>
</feature>
<gene>
    <name evidence="6" type="ORF">NCTC12872_01843</name>
</gene>
<evidence type="ECO:0000313" key="6">
    <source>
        <dbReference type="EMBL" id="SUB59796.1"/>
    </source>
</evidence>
<dbReference type="Proteomes" id="UP000255417">
    <property type="component" value="Unassembled WGS sequence"/>
</dbReference>
<dbReference type="GO" id="GO:0005509">
    <property type="term" value="F:calcium ion binding"/>
    <property type="evidence" value="ECO:0007669"/>
    <property type="project" value="InterPro"/>
</dbReference>
<reference evidence="6 7" key="1">
    <citation type="submission" date="2018-06" db="EMBL/GenBank/DDBJ databases">
        <authorList>
            <consortium name="Pathogen Informatics"/>
            <person name="Doyle S."/>
        </authorList>
    </citation>
    <scope>NUCLEOTIDE SEQUENCE [LARGE SCALE GENOMIC DNA]</scope>
    <source>
        <strain evidence="6 7">NCTC12872</strain>
    </source>
</reference>
<comment type="subcellular location">
    <subcellularLocation>
        <location evidence="1">Secreted</location>
    </subcellularLocation>
</comment>
<evidence type="ECO:0000259" key="5">
    <source>
        <dbReference type="SMART" id="SM00235"/>
    </source>
</evidence>
<comment type="similarity">
    <text evidence="2">Belongs to the peptidase M10B family.</text>
</comment>
<dbReference type="InterPro" id="IPR024079">
    <property type="entry name" value="MetalloPept_cat_dom_sf"/>
</dbReference>
<proteinExistence type="inferred from homology"/>
<dbReference type="Gene3D" id="3.40.390.10">
    <property type="entry name" value="Collagenase (Catalytic Domain)"/>
    <property type="match status" value="1"/>
</dbReference>
<evidence type="ECO:0000256" key="3">
    <source>
        <dbReference type="ARBA" id="ARBA00022525"/>
    </source>
</evidence>
<dbReference type="OrthoDB" id="733404at2"/>
<dbReference type="InterPro" id="IPR018511">
    <property type="entry name" value="Hemolysin-typ_Ca-bd_CS"/>
</dbReference>
<evidence type="ECO:0000256" key="4">
    <source>
        <dbReference type="ARBA" id="ARBA00022837"/>
    </source>
</evidence>
<dbReference type="GO" id="GO:0005576">
    <property type="term" value="C:extracellular region"/>
    <property type="evidence" value="ECO:0007669"/>
    <property type="project" value="UniProtKB-SubCell"/>
</dbReference>
<organism evidence="6 7">
    <name type="scientific">Phocoenobacter uteri</name>
    <dbReference type="NCBI Taxonomy" id="146806"/>
    <lineage>
        <taxon>Bacteria</taxon>
        <taxon>Pseudomonadati</taxon>
        <taxon>Pseudomonadota</taxon>
        <taxon>Gammaproteobacteria</taxon>
        <taxon>Pasteurellales</taxon>
        <taxon>Pasteurellaceae</taxon>
        <taxon>Phocoenobacter</taxon>
    </lineage>
</organism>
<dbReference type="SUPFAM" id="SSF51120">
    <property type="entry name" value="beta-Roll"/>
    <property type="match status" value="1"/>
</dbReference>
<dbReference type="InterPro" id="IPR001343">
    <property type="entry name" value="Hemolysn_Ca-bd"/>
</dbReference>
<dbReference type="GO" id="GO:0008270">
    <property type="term" value="F:zinc ion binding"/>
    <property type="evidence" value="ECO:0007669"/>
    <property type="project" value="InterPro"/>
</dbReference>
<evidence type="ECO:0000256" key="2">
    <source>
        <dbReference type="ARBA" id="ARBA00009490"/>
    </source>
</evidence>
<dbReference type="InterPro" id="IPR050557">
    <property type="entry name" value="RTX_toxin/Mannuronan_C5-epim"/>
</dbReference>
<dbReference type="Pfam" id="PF00353">
    <property type="entry name" value="HemolysinCabind"/>
    <property type="match status" value="1"/>
</dbReference>
<dbReference type="RefSeq" id="WP_115316246.1">
    <property type="nucleotide sequence ID" value="NZ_LWIF01000001.1"/>
</dbReference>
<keyword evidence="7" id="KW-1185">Reference proteome</keyword>
<evidence type="ECO:0000256" key="1">
    <source>
        <dbReference type="ARBA" id="ARBA00004613"/>
    </source>
</evidence>
<dbReference type="PRINTS" id="PR00313">
    <property type="entry name" value="CABNDNGRPT"/>
</dbReference>
<dbReference type="GO" id="GO:0006508">
    <property type="term" value="P:proteolysis"/>
    <property type="evidence" value="ECO:0007669"/>
    <property type="project" value="InterPro"/>
</dbReference>
<dbReference type="Gene3D" id="2.150.10.10">
    <property type="entry name" value="Serralysin-like metalloprotease, C-terminal"/>
    <property type="match status" value="1"/>
</dbReference>